<accession>A0A6H9RL84</accession>
<proteinExistence type="predicted"/>
<comment type="caution">
    <text evidence="1">The sequence shown here is derived from an EMBL/GenBank/DDBJ whole genome shotgun (WGS) entry which is preliminary data.</text>
</comment>
<protein>
    <submittedName>
        <fullName evidence="1">LysR family transcriptional regulator</fullName>
    </submittedName>
</protein>
<dbReference type="Gene3D" id="3.40.190.10">
    <property type="entry name" value="Periplasmic binding protein-like II"/>
    <property type="match status" value="1"/>
</dbReference>
<sequence length="37" mass="4558">LYWHESTDQDPANRWMREQMIELCQQVTAHEKKLDKV</sequence>
<dbReference type="EMBL" id="VZPQ01000869">
    <property type="protein sequence ID" value="KAB0529659.1"/>
    <property type="molecule type" value="Genomic_DNA"/>
</dbReference>
<name>A0A6H9RL84_9PSED</name>
<reference evidence="1 2" key="1">
    <citation type="submission" date="2019-09" db="EMBL/GenBank/DDBJ databases">
        <title>Draft genome sequences of 48 bacterial type strains from the CCUG.</title>
        <authorList>
            <person name="Tunovic T."/>
            <person name="Pineiro-Iglesias B."/>
            <person name="Unosson C."/>
            <person name="Inganas E."/>
            <person name="Ohlen M."/>
            <person name="Cardew S."/>
            <person name="Jensie-Markopoulos S."/>
            <person name="Salva-Serra F."/>
            <person name="Jaen-Luchoro D."/>
            <person name="Karlsson R."/>
            <person name="Svensson-Stadler L."/>
            <person name="Chun J."/>
            <person name="Moore E."/>
        </authorList>
    </citation>
    <scope>NUCLEOTIDE SEQUENCE [LARGE SCALE GENOMIC DNA]</scope>
    <source>
        <strain evidence="1 2">CCUG 51524</strain>
    </source>
</reference>
<gene>
    <name evidence="1" type="ORF">F7R03_32700</name>
</gene>
<organism evidence="1 2">
    <name type="scientific">Pseudomonas palleroniana</name>
    <dbReference type="NCBI Taxonomy" id="191390"/>
    <lineage>
        <taxon>Bacteria</taxon>
        <taxon>Pseudomonadati</taxon>
        <taxon>Pseudomonadota</taxon>
        <taxon>Gammaproteobacteria</taxon>
        <taxon>Pseudomonadales</taxon>
        <taxon>Pseudomonadaceae</taxon>
        <taxon>Pseudomonas</taxon>
    </lineage>
</organism>
<dbReference type="Proteomes" id="UP000423257">
    <property type="component" value="Unassembled WGS sequence"/>
</dbReference>
<evidence type="ECO:0000313" key="2">
    <source>
        <dbReference type="Proteomes" id="UP000423257"/>
    </source>
</evidence>
<evidence type="ECO:0000313" key="1">
    <source>
        <dbReference type="EMBL" id="KAB0529659.1"/>
    </source>
</evidence>
<dbReference type="AlphaFoldDB" id="A0A6H9RL84"/>
<feature type="non-terminal residue" evidence="1">
    <location>
        <position position="1"/>
    </location>
</feature>